<dbReference type="Proteomes" id="UP001597327">
    <property type="component" value="Unassembled WGS sequence"/>
</dbReference>
<proteinExistence type="predicted"/>
<accession>A0ABW4JZR9</accession>
<protein>
    <submittedName>
        <fullName evidence="2">Alpha/beta fold hydrolase</fullName>
    </submittedName>
</protein>
<evidence type="ECO:0000313" key="3">
    <source>
        <dbReference type="Proteomes" id="UP001597327"/>
    </source>
</evidence>
<organism evidence="2 3">
    <name type="scientific">Roseibium aestuarii</name>
    <dbReference type="NCBI Taxonomy" id="2600299"/>
    <lineage>
        <taxon>Bacteria</taxon>
        <taxon>Pseudomonadati</taxon>
        <taxon>Pseudomonadota</taxon>
        <taxon>Alphaproteobacteria</taxon>
        <taxon>Hyphomicrobiales</taxon>
        <taxon>Stappiaceae</taxon>
        <taxon>Roseibium</taxon>
    </lineage>
</organism>
<dbReference type="InterPro" id="IPR022742">
    <property type="entry name" value="Hydrolase_4"/>
</dbReference>
<evidence type="ECO:0000259" key="1">
    <source>
        <dbReference type="Pfam" id="PF12146"/>
    </source>
</evidence>
<dbReference type="Gene3D" id="3.40.50.1820">
    <property type="entry name" value="alpha/beta hydrolase"/>
    <property type="match status" value="1"/>
</dbReference>
<feature type="domain" description="Serine aminopeptidase S33" evidence="1">
    <location>
        <begin position="44"/>
        <end position="298"/>
    </location>
</feature>
<dbReference type="RefSeq" id="WP_208998918.1">
    <property type="nucleotide sequence ID" value="NZ_JBHUFA010000013.1"/>
</dbReference>
<dbReference type="Pfam" id="PF12146">
    <property type="entry name" value="Hydrolase_4"/>
    <property type="match status" value="1"/>
</dbReference>
<dbReference type="PANTHER" id="PTHR11614">
    <property type="entry name" value="PHOSPHOLIPASE-RELATED"/>
    <property type="match status" value="1"/>
</dbReference>
<dbReference type="EMBL" id="JBHUFA010000013">
    <property type="protein sequence ID" value="MFD1696982.1"/>
    <property type="molecule type" value="Genomic_DNA"/>
</dbReference>
<name>A0ABW4JZR9_9HYPH</name>
<gene>
    <name evidence="2" type="ORF">ACFSC7_15800</name>
</gene>
<reference evidence="3" key="1">
    <citation type="journal article" date="2019" name="Int. J. Syst. Evol. Microbiol.">
        <title>The Global Catalogue of Microorganisms (GCM) 10K type strain sequencing project: providing services to taxonomists for standard genome sequencing and annotation.</title>
        <authorList>
            <consortium name="The Broad Institute Genomics Platform"/>
            <consortium name="The Broad Institute Genome Sequencing Center for Infectious Disease"/>
            <person name="Wu L."/>
            <person name="Ma J."/>
        </authorList>
    </citation>
    <scope>NUCLEOTIDE SEQUENCE [LARGE SCALE GENOMIC DNA]</scope>
    <source>
        <strain evidence="3">JCM 3369</strain>
    </source>
</reference>
<dbReference type="GO" id="GO:0016787">
    <property type="term" value="F:hydrolase activity"/>
    <property type="evidence" value="ECO:0007669"/>
    <property type="project" value="UniProtKB-KW"/>
</dbReference>
<sequence length="328" mass="35904">MAADMTLIDHPDNPIPAGGACGFLKTGDGAQLRYAHWPSSHGGRRGTVTILQGRAEFIEKYFEVIEDLRRRGFAVIAFDWRGQGGSDRPLRNRRRGHVRSMRQYQEDLRTILRKVSLAEYPGPHFALAHSTGCAVLLAEAPRLRTTLDRAVLCAPLVGLFDAPWKERSAFRLARLMTLCGLGGLFVPGGNSETILPFAGNRQTSDERRFARANAVLEAGADLGLGSATAGWLNALAQAMLSFRSRDYGPSVSLPCLMITAGADRIVSTRAAEELASRMKSVGYLEIAGSAHEILMERDVFRDQFFTAFDAFIPGQVEAPALLEEPARM</sequence>
<dbReference type="SUPFAM" id="SSF53474">
    <property type="entry name" value="alpha/beta-Hydrolases"/>
    <property type="match status" value="1"/>
</dbReference>
<dbReference type="InterPro" id="IPR029058">
    <property type="entry name" value="AB_hydrolase_fold"/>
</dbReference>
<keyword evidence="2" id="KW-0378">Hydrolase</keyword>
<evidence type="ECO:0000313" key="2">
    <source>
        <dbReference type="EMBL" id="MFD1696982.1"/>
    </source>
</evidence>
<comment type="caution">
    <text evidence="2">The sequence shown here is derived from an EMBL/GenBank/DDBJ whole genome shotgun (WGS) entry which is preliminary data.</text>
</comment>
<dbReference type="InterPro" id="IPR051044">
    <property type="entry name" value="MAG_DAG_Lipase"/>
</dbReference>
<keyword evidence="3" id="KW-1185">Reference proteome</keyword>